<reference evidence="2" key="2">
    <citation type="submission" date="2015-01" db="EMBL/GenBank/DDBJ databases">
        <title>Evolutionary Origins and Diversification of the Mycorrhizal Mutualists.</title>
        <authorList>
            <consortium name="DOE Joint Genome Institute"/>
            <consortium name="Mycorrhizal Genomics Consortium"/>
            <person name="Kohler A."/>
            <person name="Kuo A."/>
            <person name="Nagy L.G."/>
            <person name="Floudas D."/>
            <person name="Copeland A."/>
            <person name="Barry K.W."/>
            <person name="Cichocki N."/>
            <person name="Veneault-Fourrey C."/>
            <person name="LaButti K."/>
            <person name="Lindquist E.A."/>
            <person name="Lipzen A."/>
            <person name="Lundell T."/>
            <person name="Morin E."/>
            <person name="Murat C."/>
            <person name="Riley R."/>
            <person name="Ohm R."/>
            <person name="Sun H."/>
            <person name="Tunlid A."/>
            <person name="Henrissat B."/>
            <person name="Grigoriev I.V."/>
            <person name="Hibbett D.S."/>
            <person name="Martin F."/>
        </authorList>
    </citation>
    <scope>NUCLEOTIDE SEQUENCE [LARGE SCALE GENOMIC DNA]</scope>
    <source>
        <strain evidence="2">MUT 4182</strain>
    </source>
</reference>
<evidence type="ECO:0000313" key="1">
    <source>
        <dbReference type="EMBL" id="KIO27282.1"/>
    </source>
</evidence>
<protein>
    <submittedName>
        <fullName evidence="1">Uncharacterized protein</fullName>
    </submittedName>
</protein>
<dbReference type="EMBL" id="KN823011">
    <property type="protein sequence ID" value="KIO27282.1"/>
    <property type="molecule type" value="Genomic_DNA"/>
</dbReference>
<sequence>MDCQELARTRSKWKAVQLTSVGAPQPPSPLLPSQHALPVLPTTDHGHATGVYVVELVTVGKVGEPDSSDSIIRSPRQFTSAQFLRVDAFEAPRRSPSLLLSITPPVICGVLYTT</sequence>
<proteinExistence type="predicted"/>
<dbReference type="AlphaFoldDB" id="A0A0C3M0V3"/>
<name>A0A0C3M0V3_9AGAM</name>
<dbReference type="HOGENOM" id="CLU_2122885_0_0_1"/>
<keyword evidence="2" id="KW-1185">Reference proteome</keyword>
<accession>A0A0C3M0V3</accession>
<gene>
    <name evidence="1" type="ORF">M407DRAFT_192827</name>
</gene>
<reference evidence="1 2" key="1">
    <citation type="submission" date="2014-04" db="EMBL/GenBank/DDBJ databases">
        <authorList>
            <consortium name="DOE Joint Genome Institute"/>
            <person name="Kuo A."/>
            <person name="Girlanda M."/>
            <person name="Perotto S."/>
            <person name="Kohler A."/>
            <person name="Nagy L.G."/>
            <person name="Floudas D."/>
            <person name="Copeland A."/>
            <person name="Barry K.W."/>
            <person name="Cichocki N."/>
            <person name="Veneault-Fourrey C."/>
            <person name="LaButti K."/>
            <person name="Lindquist E.A."/>
            <person name="Lipzen A."/>
            <person name="Lundell T."/>
            <person name="Morin E."/>
            <person name="Murat C."/>
            <person name="Sun H."/>
            <person name="Tunlid A."/>
            <person name="Henrissat B."/>
            <person name="Grigoriev I.V."/>
            <person name="Hibbett D.S."/>
            <person name="Martin F."/>
            <person name="Nordberg H.P."/>
            <person name="Cantor M.N."/>
            <person name="Hua S.X."/>
        </authorList>
    </citation>
    <scope>NUCLEOTIDE SEQUENCE [LARGE SCALE GENOMIC DNA]</scope>
    <source>
        <strain evidence="1 2">MUT 4182</strain>
    </source>
</reference>
<organism evidence="1 2">
    <name type="scientific">Tulasnella calospora MUT 4182</name>
    <dbReference type="NCBI Taxonomy" id="1051891"/>
    <lineage>
        <taxon>Eukaryota</taxon>
        <taxon>Fungi</taxon>
        <taxon>Dikarya</taxon>
        <taxon>Basidiomycota</taxon>
        <taxon>Agaricomycotina</taxon>
        <taxon>Agaricomycetes</taxon>
        <taxon>Cantharellales</taxon>
        <taxon>Tulasnellaceae</taxon>
        <taxon>Tulasnella</taxon>
    </lineage>
</organism>
<dbReference type="Proteomes" id="UP000054248">
    <property type="component" value="Unassembled WGS sequence"/>
</dbReference>
<evidence type="ECO:0000313" key="2">
    <source>
        <dbReference type="Proteomes" id="UP000054248"/>
    </source>
</evidence>